<protein>
    <submittedName>
        <fullName evidence="2">Uncharacterized protein</fullName>
    </submittedName>
</protein>
<evidence type="ECO:0000313" key="2">
    <source>
        <dbReference type="EMBL" id="GAA1221330.1"/>
    </source>
</evidence>
<accession>A0ABN1VVZ1</accession>
<evidence type="ECO:0000313" key="3">
    <source>
        <dbReference type="Proteomes" id="UP001500037"/>
    </source>
</evidence>
<dbReference type="EMBL" id="BAAALF010000009">
    <property type="protein sequence ID" value="GAA1221330.1"/>
    <property type="molecule type" value="Genomic_DNA"/>
</dbReference>
<sequence length="101" mass="10855">MRAAGIAIGSAARERERLAVTGGDGRVGAGASFRTGGYTGLPEAELWTGHLRLRGEHTPRHPAGGTPGVGVHPGENNALCNDSYTLWPKWSIRIHFTWYMS</sequence>
<comment type="caution">
    <text evidence="2">The sequence shown here is derived from an EMBL/GenBank/DDBJ whole genome shotgun (WGS) entry which is preliminary data.</text>
</comment>
<name>A0ABN1VVZ1_9ACTN</name>
<feature type="region of interest" description="Disordered" evidence="1">
    <location>
        <begin position="55"/>
        <end position="74"/>
    </location>
</feature>
<evidence type="ECO:0000256" key="1">
    <source>
        <dbReference type="SAM" id="MobiDB-lite"/>
    </source>
</evidence>
<keyword evidence="3" id="KW-1185">Reference proteome</keyword>
<organism evidence="2 3">
    <name type="scientific">Kitasatospora nipponensis</name>
    <dbReference type="NCBI Taxonomy" id="258049"/>
    <lineage>
        <taxon>Bacteria</taxon>
        <taxon>Bacillati</taxon>
        <taxon>Actinomycetota</taxon>
        <taxon>Actinomycetes</taxon>
        <taxon>Kitasatosporales</taxon>
        <taxon>Streptomycetaceae</taxon>
        <taxon>Kitasatospora</taxon>
    </lineage>
</organism>
<gene>
    <name evidence="2" type="ORF">GCM10009665_09410</name>
</gene>
<proteinExistence type="predicted"/>
<reference evidence="2 3" key="1">
    <citation type="journal article" date="2019" name="Int. J. Syst. Evol. Microbiol.">
        <title>The Global Catalogue of Microorganisms (GCM) 10K type strain sequencing project: providing services to taxonomists for standard genome sequencing and annotation.</title>
        <authorList>
            <consortium name="The Broad Institute Genomics Platform"/>
            <consortium name="The Broad Institute Genome Sequencing Center for Infectious Disease"/>
            <person name="Wu L."/>
            <person name="Ma J."/>
        </authorList>
    </citation>
    <scope>NUCLEOTIDE SEQUENCE [LARGE SCALE GENOMIC DNA]</scope>
    <source>
        <strain evidence="2 3">JCM 13004</strain>
    </source>
</reference>
<dbReference type="Proteomes" id="UP001500037">
    <property type="component" value="Unassembled WGS sequence"/>
</dbReference>